<keyword evidence="3" id="KW-1185">Reference proteome</keyword>
<evidence type="ECO:0000256" key="1">
    <source>
        <dbReference type="SAM" id="SignalP"/>
    </source>
</evidence>
<dbReference type="Proteomes" id="UP001596337">
    <property type="component" value="Unassembled WGS sequence"/>
</dbReference>
<comment type="caution">
    <text evidence="2">The sequence shown here is derived from an EMBL/GenBank/DDBJ whole genome shotgun (WGS) entry which is preliminary data.</text>
</comment>
<dbReference type="EMBL" id="JBHSXX010000001">
    <property type="protein sequence ID" value="MFC6865639.1"/>
    <property type="molecule type" value="Genomic_DNA"/>
</dbReference>
<sequence length="59" mass="5829">MAKLVGVLTSVLAGLAVAIAAGVGLTAAGNPDANVDLKNNIGANNVYNDIDYGTRSAGR</sequence>
<reference evidence="3" key="1">
    <citation type="journal article" date="2019" name="Int. J. Syst. Evol. Microbiol.">
        <title>The Global Catalogue of Microorganisms (GCM) 10K type strain sequencing project: providing services to taxonomists for standard genome sequencing and annotation.</title>
        <authorList>
            <consortium name="The Broad Institute Genomics Platform"/>
            <consortium name="The Broad Institute Genome Sequencing Center for Infectious Disease"/>
            <person name="Wu L."/>
            <person name="Ma J."/>
        </authorList>
    </citation>
    <scope>NUCLEOTIDE SEQUENCE [LARGE SCALE GENOMIC DNA]</scope>
    <source>
        <strain evidence="3">KCTC 32255</strain>
    </source>
</reference>
<protein>
    <submittedName>
        <fullName evidence="2">DUF2613 family protein</fullName>
    </submittedName>
</protein>
<name>A0ABW2BT25_9PSEU</name>
<dbReference type="InterPro" id="IPR022566">
    <property type="entry name" value="DUF2613"/>
</dbReference>
<accession>A0ABW2BT25</accession>
<gene>
    <name evidence="2" type="ORF">ACFQGD_00600</name>
</gene>
<feature type="signal peptide" evidence="1">
    <location>
        <begin position="1"/>
        <end position="20"/>
    </location>
</feature>
<dbReference type="RefSeq" id="WP_345392099.1">
    <property type="nucleotide sequence ID" value="NZ_BAABLA010000007.1"/>
</dbReference>
<organism evidence="2 3">
    <name type="scientific">Haloechinothrix salitolerans</name>
    <dbReference type="NCBI Taxonomy" id="926830"/>
    <lineage>
        <taxon>Bacteria</taxon>
        <taxon>Bacillati</taxon>
        <taxon>Actinomycetota</taxon>
        <taxon>Actinomycetes</taxon>
        <taxon>Pseudonocardiales</taxon>
        <taxon>Pseudonocardiaceae</taxon>
        <taxon>Haloechinothrix</taxon>
    </lineage>
</organism>
<evidence type="ECO:0000313" key="2">
    <source>
        <dbReference type="EMBL" id="MFC6865639.1"/>
    </source>
</evidence>
<feature type="chain" id="PRO_5046793013" evidence="1">
    <location>
        <begin position="21"/>
        <end position="59"/>
    </location>
</feature>
<dbReference type="Pfam" id="PF11021">
    <property type="entry name" value="DUF2613"/>
    <property type="match status" value="1"/>
</dbReference>
<keyword evidence="1" id="KW-0732">Signal</keyword>
<proteinExistence type="predicted"/>
<evidence type="ECO:0000313" key="3">
    <source>
        <dbReference type="Proteomes" id="UP001596337"/>
    </source>
</evidence>